<evidence type="ECO:0000313" key="4">
    <source>
        <dbReference type="Proteomes" id="UP000297706"/>
    </source>
</evidence>
<reference evidence="3 4" key="1">
    <citation type="submission" date="2018-02" db="EMBL/GenBank/DDBJ databases">
        <title>A novel lanthanide dependent methylotroph, Methylotenera sp. La3113.</title>
        <authorList>
            <person name="Lv H."/>
            <person name="Tani A."/>
        </authorList>
    </citation>
    <scope>NUCLEOTIDE SEQUENCE [LARGE SCALE GENOMIC DNA]</scope>
    <source>
        <strain evidence="3 4">La3113</strain>
    </source>
</reference>
<dbReference type="InterPro" id="IPR009057">
    <property type="entry name" value="Homeodomain-like_sf"/>
</dbReference>
<gene>
    <name evidence="3" type="ORF">C3Y98_11310</name>
</gene>
<dbReference type="InterPro" id="IPR048020">
    <property type="entry name" value="Transpos_IS3"/>
</dbReference>
<dbReference type="PANTHER" id="PTHR46889">
    <property type="entry name" value="TRANSPOSASE INSF FOR INSERTION SEQUENCE IS3B-RELATED"/>
    <property type="match status" value="1"/>
</dbReference>
<evidence type="ECO:0000256" key="1">
    <source>
        <dbReference type="SAM" id="Coils"/>
    </source>
</evidence>
<dbReference type="EMBL" id="PQVH01000014">
    <property type="protein sequence ID" value="TFW70184.1"/>
    <property type="molecule type" value="Genomic_DNA"/>
</dbReference>
<keyword evidence="1" id="KW-0175">Coiled coil</keyword>
<dbReference type="GO" id="GO:0003677">
    <property type="term" value="F:DNA binding"/>
    <property type="evidence" value="ECO:0007669"/>
    <property type="project" value="InterPro"/>
</dbReference>
<dbReference type="GO" id="GO:0004803">
    <property type="term" value="F:transposase activity"/>
    <property type="evidence" value="ECO:0007669"/>
    <property type="project" value="InterPro"/>
</dbReference>
<dbReference type="OrthoDB" id="5365969at2"/>
<evidence type="ECO:0000259" key="2">
    <source>
        <dbReference type="PROSITE" id="PS50994"/>
    </source>
</evidence>
<dbReference type="InterPro" id="IPR001584">
    <property type="entry name" value="Integrase_cat-core"/>
</dbReference>
<accession>A0A4Y9VPX8</accession>
<dbReference type="Gene3D" id="3.30.420.10">
    <property type="entry name" value="Ribonuclease H-like superfamily/Ribonuclease H"/>
    <property type="match status" value="1"/>
</dbReference>
<dbReference type="GO" id="GO:0015074">
    <property type="term" value="P:DNA integration"/>
    <property type="evidence" value="ECO:0007669"/>
    <property type="project" value="InterPro"/>
</dbReference>
<dbReference type="InterPro" id="IPR025948">
    <property type="entry name" value="HTH-like_dom"/>
</dbReference>
<dbReference type="AlphaFoldDB" id="A0A4Y9VPX8"/>
<dbReference type="Proteomes" id="UP000297706">
    <property type="component" value="Unassembled WGS sequence"/>
</dbReference>
<dbReference type="SUPFAM" id="SSF53098">
    <property type="entry name" value="Ribonuclease H-like"/>
    <property type="match status" value="1"/>
</dbReference>
<protein>
    <submittedName>
        <fullName evidence="3">IS3 family transposase</fullName>
    </submittedName>
</protein>
<evidence type="ECO:0000313" key="3">
    <source>
        <dbReference type="EMBL" id="TFW70184.1"/>
    </source>
</evidence>
<feature type="coiled-coil region" evidence="1">
    <location>
        <begin position="56"/>
        <end position="83"/>
    </location>
</feature>
<comment type="caution">
    <text evidence="3">The sequence shown here is derived from an EMBL/GenBank/DDBJ whole genome shotgun (WGS) entry which is preliminary data.</text>
</comment>
<dbReference type="Pfam" id="PF00665">
    <property type="entry name" value="rve"/>
    <property type="match status" value="1"/>
</dbReference>
<dbReference type="InterPro" id="IPR036397">
    <property type="entry name" value="RNaseH_sf"/>
</dbReference>
<keyword evidence="4" id="KW-1185">Reference proteome</keyword>
<dbReference type="Pfam" id="PF13276">
    <property type="entry name" value="HTH_21"/>
    <property type="match status" value="1"/>
</dbReference>
<organism evidence="3 4">
    <name type="scientific">Methylotenera oryzisoli</name>
    <dbReference type="NCBI Taxonomy" id="2080758"/>
    <lineage>
        <taxon>Bacteria</taxon>
        <taxon>Pseudomonadati</taxon>
        <taxon>Pseudomonadota</taxon>
        <taxon>Betaproteobacteria</taxon>
        <taxon>Nitrosomonadales</taxon>
        <taxon>Methylophilaceae</taxon>
        <taxon>Methylotenera</taxon>
    </lineage>
</organism>
<dbReference type="PROSITE" id="PS50994">
    <property type="entry name" value="INTEGRASE"/>
    <property type="match status" value="1"/>
</dbReference>
<dbReference type="Pfam" id="PF01527">
    <property type="entry name" value="HTH_Tnp_1"/>
    <property type="match status" value="1"/>
</dbReference>
<dbReference type="InterPro" id="IPR050900">
    <property type="entry name" value="Transposase_IS3/IS150/IS904"/>
</dbReference>
<dbReference type="InterPro" id="IPR012337">
    <property type="entry name" value="RNaseH-like_sf"/>
</dbReference>
<sequence length="383" mass="45259">MSGKRYPEEFKLAAVRQITEGGYTVSDVAKRLDVTVDSLYAWVKKYGPNALVNQTKHAEQSELIQLRKELKRVTEERDLLKKGRGILRKAVRVRYAFIKDHQDCWPTRWLCQMLEVHPSGFYAWLKQPHSTRAKNDQRQTGLIKQCWLESGGVYGYRKVHSDMRALGERIGINRVYRLMYRHCLKAQVGYRKPRHYGGKPYLTSPNTLNRQFNPAYPDQSWVTDITYIRTHEGWLYLAVVMDLFSRRIVGWSMQSRITKELVLDALLMAVWRRKPKSKVLIHSDQGSQYTSEDWDVFLKAHNLESSMSRRGNCHDNAVAESFFQLLKRERIKRKIYNHRDDARQDIFDYIELFYNSKRRHNSNNLLSPIDYENQYKNTAIECL</sequence>
<dbReference type="Pfam" id="PF13333">
    <property type="entry name" value="rve_2"/>
    <property type="match status" value="1"/>
</dbReference>
<name>A0A4Y9VPX8_9PROT</name>
<proteinExistence type="predicted"/>
<dbReference type="NCBIfam" id="NF033516">
    <property type="entry name" value="transpos_IS3"/>
    <property type="match status" value="1"/>
</dbReference>
<dbReference type="InterPro" id="IPR002514">
    <property type="entry name" value="Transposase_8"/>
</dbReference>
<dbReference type="PANTHER" id="PTHR46889:SF4">
    <property type="entry name" value="TRANSPOSASE INSO FOR INSERTION SEQUENCE ELEMENT IS911B-RELATED"/>
    <property type="match status" value="1"/>
</dbReference>
<feature type="domain" description="Integrase catalytic" evidence="2">
    <location>
        <begin position="213"/>
        <end position="376"/>
    </location>
</feature>
<dbReference type="GO" id="GO:0006313">
    <property type="term" value="P:DNA transposition"/>
    <property type="evidence" value="ECO:0007669"/>
    <property type="project" value="InterPro"/>
</dbReference>
<dbReference type="Gene3D" id="1.10.10.60">
    <property type="entry name" value="Homeodomain-like"/>
    <property type="match status" value="1"/>
</dbReference>
<dbReference type="SUPFAM" id="SSF46689">
    <property type="entry name" value="Homeodomain-like"/>
    <property type="match status" value="1"/>
</dbReference>